<accession>A0A926EGT4</accession>
<dbReference type="Gene3D" id="3.30.950.10">
    <property type="entry name" value="Methyltransferase, Cobalt-precorrin-4 Transmethylase, Domain 2"/>
    <property type="match status" value="1"/>
</dbReference>
<dbReference type="SUPFAM" id="SSF53790">
    <property type="entry name" value="Tetrapyrrole methylase"/>
    <property type="match status" value="1"/>
</dbReference>
<dbReference type="Proteomes" id="UP000655830">
    <property type="component" value="Unassembled WGS sequence"/>
</dbReference>
<dbReference type="InterPro" id="IPR000878">
    <property type="entry name" value="4pyrrol_Mease"/>
</dbReference>
<evidence type="ECO:0000256" key="4">
    <source>
        <dbReference type="ARBA" id="ARBA00022679"/>
    </source>
</evidence>
<name>A0A926EGT4_9FIRM</name>
<dbReference type="GO" id="GO:0030789">
    <property type="term" value="F:precorrin-3B C17-methyltransferase activity"/>
    <property type="evidence" value="ECO:0007669"/>
    <property type="project" value="UniProtKB-EC"/>
</dbReference>
<keyword evidence="8" id="KW-1185">Reference proteome</keyword>
<dbReference type="InterPro" id="IPR051810">
    <property type="entry name" value="Precorrin_MeTrfase"/>
</dbReference>
<evidence type="ECO:0000256" key="5">
    <source>
        <dbReference type="ARBA" id="ARBA00022691"/>
    </source>
</evidence>
<evidence type="ECO:0000256" key="2">
    <source>
        <dbReference type="ARBA" id="ARBA00022573"/>
    </source>
</evidence>
<dbReference type="InterPro" id="IPR014776">
    <property type="entry name" value="4pyrrole_Mease_sub2"/>
</dbReference>
<evidence type="ECO:0000256" key="1">
    <source>
        <dbReference type="ARBA" id="ARBA00004953"/>
    </source>
</evidence>
<dbReference type="InterPro" id="IPR006363">
    <property type="entry name" value="Cbl_synth_CobJ/CibH_dom"/>
</dbReference>
<evidence type="ECO:0000313" key="7">
    <source>
        <dbReference type="EMBL" id="MBC8577982.1"/>
    </source>
</evidence>
<dbReference type="PANTHER" id="PTHR47036">
    <property type="entry name" value="COBALT-FACTOR III C(17)-METHYLTRANSFERASE-RELATED"/>
    <property type="match status" value="1"/>
</dbReference>
<reference evidence="7" key="1">
    <citation type="submission" date="2020-08" db="EMBL/GenBank/DDBJ databases">
        <title>Genome public.</title>
        <authorList>
            <person name="Liu C."/>
            <person name="Sun Q."/>
        </authorList>
    </citation>
    <scope>NUCLEOTIDE SEQUENCE</scope>
    <source>
        <strain evidence="7">NSJ-12</strain>
    </source>
</reference>
<dbReference type="GO" id="GO:0009236">
    <property type="term" value="P:cobalamin biosynthetic process"/>
    <property type="evidence" value="ECO:0007669"/>
    <property type="project" value="UniProtKB-KW"/>
</dbReference>
<dbReference type="Pfam" id="PF00590">
    <property type="entry name" value="TP_methylase"/>
    <property type="match status" value="1"/>
</dbReference>
<sequence length="245" mass="27083">MKLYVVGLGPGGVYEMTNRAVAALEASDVIVGYTVYVDLIREQFSYKTLLATGMKKEVERCKIAVEECLKGKTVAMVCSGDAGVYGMAGIVHEVARMYPEVDIEVVPGVTAACSAAAVLGAPLIHDFVLISLSDLLTPWEKIEKRLLLAAEADFVICLYNPSSKKRHDYLEKACDLIMKYKAKDTVCGYVQHIGREGQMSHTCTLEELKSAKVDMFTTIIIGNSETRLIHEKMVTPRGYEKRYEV</sequence>
<keyword evidence="5" id="KW-0949">S-adenosyl-L-methionine</keyword>
<dbReference type="PANTHER" id="PTHR47036:SF1">
    <property type="entry name" value="COBALT-FACTOR III C(17)-METHYLTRANSFERASE-RELATED"/>
    <property type="match status" value="1"/>
</dbReference>
<gene>
    <name evidence="7" type="primary">cobJ</name>
    <name evidence="7" type="ORF">H8718_00310</name>
</gene>
<organism evidence="7 8">
    <name type="scientific">Zhenhengia yiwuensis</name>
    <dbReference type="NCBI Taxonomy" id="2763666"/>
    <lineage>
        <taxon>Bacteria</taxon>
        <taxon>Bacillati</taxon>
        <taxon>Bacillota</taxon>
        <taxon>Clostridia</taxon>
        <taxon>Lachnospirales</taxon>
        <taxon>Lachnospiraceae</taxon>
        <taxon>Zhenhengia</taxon>
    </lineage>
</organism>
<dbReference type="CDD" id="cd11646">
    <property type="entry name" value="Precorrin_3B_C17_MT"/>
    <property type="match status" value="1"/>
</dbReference>
<keyword evidence="2" id="KW-0169">Cobalamin biosynthesis</keyword>
<dbReference type="GO" id="GO:0032259">
    <property type="term" value="P:methylation"/>
    <property type="evidence" value="ECO:0007669"/>
    <property type="project" value="UniProtKB-KW"/>
</dbReference>
<dbReference type="AlphaFoldDB" id="A0A926EGT4"/>
<evidence type="ECO:0000259" key="6">
    <source>
        <dbReference type="Pfam" id="PF00590"/>
    </source>
</evidence>
<evidence type="ECO:0000313" key="8">
    <source>
        <dbReference type="Proteomes" id="UP000655830"/>
    </source>
</evidence>
<comment type="pathway">
    <text evidence="1">Cofactor biosynthesis; adenosylcobalamin biosynthesis.</text>
</comment>
<dbReference type="RefSeq" id="WP_177671267.1">
    <property type="nucleotide sequence ID" value="NZ_JACRSY010000001.1"/>
</dbReference>
<proteinExistence type="predicted"/>
<dbReference type="InterPro" id="IPR014777">
    <property type="entry name" value="4pyrrole_Mease_sub1"/>
</dbReference>
<evidence type="ECO:0000256" key="3">
    <source>
        <dbReference type="ARBA" id="ARBA00022603"/>
    </source>
</evidence>
<protein>
    <submittedName>
        <fullName evidence="7">Precorrin-3B C(17)-methyltransferase</fullName>
        <ecNumber evidence="7">2.1.1.131</ecNumber>
    </submittedName>
</protein>
<keyword evidence="4 7" id="KW-0808">Transferase</keyword>
<dbReference type="Gene3D" id="3.40.1010.10">
    <property type="entry name" value="Cobalt-precorrin-4 Transmethylase, Domain 1"/>
    <property type="match status" value="1"/>
</dbReference>
<keyword evidence="3 7" id="KW-0489">Methyltransferase</keyword>
<dbReference type="EMBL" id="JACRSY010000001">
    <property type="protein sequence ID" value="MBC8577982.1"/>
    <property type="molecule type" value="Genomic_DNA"/>
</dbReference>
<comment type="caution">
    <text evidence="7">The sequence shown here is derived from an EMBL/GenBank/DDBJ whole genome shotgun (WGS) entry which is preliminary data.</text>
</comment>
<dbReference type="NCBIfam" id="TIGR01466">
    <property type="entry name" value="cobJ_cbiH"/>
    <property type="match status" value="1"/>
</dbReference>
<dbReference type="InterPro" id="IPR035996">
    <property type="entry name" value="4pyrrol_Methylase_sf"/>
</dbReference>
<feature type="domain" description="Tetrapyrrole methylase" evidence="6">
    <location>
        <begin position="2"/>
        <end position="208"/>
    </location>
</feature>
<dbReference type="EC" id="2.1.1.131" evidence="7"/>